<dbReference type="CDD" id="cd07067">
    <property type="entry name" value="HP_PGM_like"/>
    <property type="match status" value="1"/>
</dbReference>
<sequence>MTFTLYMVRHGQTILNSYNRLQGWCDSPLTEKGTNDAHSAGKHLKNIHFDAAYSSDTTRAMKTCRCILFENKEYPKTPKRKTLTYFREQSFGYFEGNDATQTWLMVGAVHGCRTYNDLLDKYSLAATRDLLHEVDPFKDAERDEDYWARIDEGFDWLRKHHHDGENILLVSHSITIRSIVDRYAPELRSAKNGPRNGSITKLSVSDDDVKVEYYNHHLDNETY</sequence>
<dbReference type="EMBL" id="FOPI01000040">
    <property type="protein sequence ID" value="SFG56644.1"/>
    <property type="molecule type" value="Genomic_DNA"/>
</dbReference>
<dbReference type="PANTHER" id="PTHR46517">
    <property type="entry name" value="FRUCTOSE-2,6-BISPHOSPHATASE TIGAR"/>
    <property type="match status" value="1"/>
</dbReference>
<gene>
    <name evidence="4" type="ORF">SAMN02910432_01869</name>
</gene>
<dbReference type="GO" id="GO:0043456">
    <property type="term" value="P:regulation of pentose-phosphate shunt"/>
    <property type="evidence" value="ECO:0007669"/>
    <property type="project" value="TreeGrafter"/>
</dbReference>
<dbReference type="PROSITE" id="PS00175">
    <property type="entry name" value="PG_MUTASE"/>
    <property type="match status" value="1"/>
</dbReference>
<feature type="binding site" evidence="3">
    <location>
        <position position="59"/>
    </location>
    <ligand>
        <name>substrate</name>
    </ligand>
</feature>
<evidence type="ECO:0000313" key="4">
    <source>
        <dbReference type="EMBL" id="SFG56644.1"/>
    </source>
</evidence>
<protein>
    <submittedName>
        <fullName evidence="4">Probable phosphoglycerate mutase</fullName>
    </submittedName>
</protein>
<dbReference type="Pfam" id="PF00300">
    <property type="entry name" value="His_Phos_1"/>
    <property type="match status" value="1"/>
</dbReference>
<keyword evidence="1" id="KW-0378">Hydrolase</keyword>
<dbReference type="GO" id="GO:0004331">
    <property type="term" value="F:fructose-2,6-bisphosphate 2-phosphatase activity"/>
    <property type="evidence" value="ECO:0007669"/>
    <property type="project" value="TreeGrafter"/>
</dbReference>
<dbReference type="OrthoDB" id="4131070at2"/>
<dbReference type="InterPro" id="IPR013078">
    <property type="entry name" value="His_Pase_superF_clade-1"/>
</dbReference>
<dbReference type="GO" id="GO:0045820">
    <property type="term" value="P:negative regulation of glycolytic process"/>
    <property type="evidence" value="ECO:0007669"/>
    <property type="project" value="TreeGrafter"/>
</dbReference>
<name>A0A1I2SUY6_9LACO</name>
<evidence type="ECO:0000313" key="5">
    <source>
        <dbReference type="Proteomes" id="UP000182635"/>
    </source>
</evidence>
<dbReference type="Gene3D" id="3.40.50.1240">
    <property type="entry name" value="Phosphoglycerate mutase-like"/>
    <property type="match status" value="1"/>
</dbReference>
<dbReference type="AlphaFoldDB" id="A0A1I2SUY6"/>
<dbReference type="SMART" id="SM00855">
    <property type="entry name" value="PGAM"/>
    <property type="match status" value="1"/>
</dbReference>
<accession>A0A1I2SUY6</accession>
<evidence type="ECO:0000256" key="2">
    <source>
        <dbReference type="PIRSR" id="PIRSR613078-1"/>
    </source>
</evidence>
<evidence type="ECO:0000256" key="3">
    <source>
        <dbReference type="PIRSR" id="PIRSR613078-2"/>
    </source>
</evidence>
<dbReference type="Proteomes" id="UP000182635">
    <property type="component" value="Unassembled WGS sequence"/>
</dbReference>
<reference evidence="5" key="1">
    <citation type="submission" date="2016-10" db="EMBL/GenBank/DDBJ databases">
        <authorList>
            <person name="Varghese N."/>
            <person name="Submissions S."/>
        </authorList>
    </citation>
    <scope>NUCLEOTIDE SEQUENCE [LARGE SCALE GENOMIC DNA]</scope>
    <source>
        <strain evidence="5">DSM 20403</strain>
    </source>
</reference>
<feature type="active site" description="Tele-phosphohistidine intermediate" evidence="2">
    <location>
        <position position="10"/>
    </location>
</feature>
<dbReference type="RefSeq" id="WP_046922135.1">
    <property type="nucleotide sequence ID" value="NZ_AYYL01000044.1"/>
</dbReference>
<organism evidence="4 5">
    <name type="scientific">Ligilactobacillus ruminis DSM 20403 = NBRC 102161</name>
    <dbReference type="NCBI Taxonomy" id="1423798"/>
    <lineage>
        <taxon>Bacteria</taxon>
        <taxon>Bacillati</taxon>
        <taxon>Bacillota</taxon>
        <taxon>Bacilli</taxon>
        <taxon>Lactobacillales</taxon>
        <taxon>Lactobacillaceae</taxon>
        <taxon>Ligilactobacillus</taxon>
    </lineage>
</organism>
<dbReference type="SUPFAM" id="SSF53254">
    <property type="entry name" value="Phosphoglycerate mutase-like"/>
    <property type="match status" value="1"/>
</dbReference>
<dbReference type="InterPro" id="IPR029033">
    <property type="entry name" value="His_PPase_superfam"/>
</dbReference>
<dbReference type="InterPro" id="IPR001345">
    <property type="entry name" value="PG/BPGM_mutase_AS"/>
</dbReference>
<feature type="active site" description="Proton donor/acceptor" evidence="2">
    <location>
        <position position="88"/>
    </location>
</feature>
<evidence type="ECO:0000256" key="1">
    <source>
        <dbReference type="ARBA" id="ARBA00022801"/>
    </source>
</evidence>
<dbReference type="GO" id="GO:0005829">
    <property type="term" value="C:cytosol"/>
    <property type="evidence" value="ECO:0007669"/>
    <property type="project" value="TreeGrafter"/>
</dbReference>
<dbReference type="InterPro" id="IPR051695">
    <property type="entry name" value="Phosphoglycerate_Mutase"/>
</dbReference>
<feature type="binding site" evidence="3">
    <location>
        <begin position="9"/>
        <end position="16"/>
    </location>
    <ligand>
        <name>substrate</name>
    </ligand>
</feature>
<proteinExistence type="predicted"/>
<dbReference type="PANTHER" id="PTHR46517:SF1">
    <property type="entry name" value="FRUCTOSE-2,6-BISPHOSPHATASE TIGAR"/>
    <property type="match status" value="1"/>
</dbReference>